<accession>A0A9X8MDA4</accession>
<evidence type="ECO:0000313" key="1">
    <source>
        <dbReference type="EMBL" id="SEQ64611.1"/>
    </source>
</evidence>
<proteinExistence type="predicted"/>
<reference evidence="1 2" key="1">
    <citation type="submission" date="2016-10" db="EMBL/GenBank/DDBJ databases">
        <authorList>
            <person name="Varghese N."/>
            <person name="Submissions S."/>
        </authorList>
    </citation>
    <scope>NUCLEOTIDE SEQUENCE [LARGE SCALE GENOMIC DNA]</scope>
    <source>
        <strain evidence="1 2">LMG 21974</strain>
    </source>
</reference>
<evidence type="ECO:0000313" key="2">
    <source>
        <dbReference type="Proteomes" id="UP000183210"/>
    </source>
</evidence>
<dbReference type="EMBL" id="FOEV01000007">
    <property type="protein sequence ID" value="SEQ64611.1"/>
    <property type="molecule type" value="Genomic_DNA"/>
</dbReference>
<comment type="caution">
    <text evidence="1">The sequence shown here is derived from an EMBL/GenBank/DDBJ whole genome shotgun (WGS) entry which is preliminary data.</text>
</comment>
<dbReference type="Proteomes" id="UP000183210">
    <property type="component" value="Unassembled WGS sequence"/>
</dbReference>
<protein>
    <submittedName>
        <fullName evidence="1">Uncharacterized protein</fullName>
    </submittedName>
</protein>
<gene>
    <name evidence="1" type="ORF">SAMN05216409_107152</name>
</gene>
<name>A0A9X8MDA4_9PSED</name>
<sequence length="43" mass="5042">MASLSFKPVTRGMSRFQTIGQHSYLFGLLIRLAYEQEFKKLFT</sequence>
<dbReference type="AlphaFoldDB" id="A0A9X8MDA4"/>
<organism evidence="1 2">
    <name type="scientific">Pseudomonas lutea</name>
    <dbReference type="NCBI Taxonomy" id="243924"/>
    <lineage>
        <taxon>Bacteria</taxon>
        <taxon>Pseudomonadati</taxon>
        <taxon>Pseudomonadota</taxon>
        <taxon>Gammaproteobacteria</taxon>
        <taxon>Pseudomonadales</taxon>
        <taxon>Pseudomonadaceae</taxon>
        <taxon>Pseudomonas</taxon>
    </lineage>
</organism>